<keyword evidence="1 3" id="KW-0963">Cytoplasm</keyword>
<dbReference type="InterPro" id="IPR036873">
    <property type="entry name" value="Rhodanese-like_dom_sf"/>
</dbReference>
<evidence type="ECO:0000256" key="1">
    <source>
        <dbReference type="ARBA" id="ARBA00022490"/>
    </source>
</evidence>
<organism evidence="5 6">
    <name type="scientific">Brumicola blandensis</name>
    <dbReference type="NCBI Taxonomy" id="3075611"/>
    <lineage>
        <taxon>Bacteria</taxon>
        <taxon>Pseudomonadati</taxon>
        <taxon>Pseudomonadota</taxon>
        <taxon>Gammaproteobacteria</taxon>
        <taxon>Alteromonadales</taxon>
        <taxon>Alteromonadaceae</taxon>
        <taxon>Brumicola</taxon>
    </lineage>
</organism>
<dbReference type="PANTHER" id="PTHR43031">
    <property type="entry name" value="FAD-DEPENDENT OXIDOREDUCTASE"/>
    <property type="match status" value="1"/>
</dbReference>
<dbReference type="HAMAP" id="MF_01009">
    <property type="entry name" value="Thiosulf_sulfurtr"/>
    <property type="match status" value="1"/>
</dbReference>
<dbReference type="NCBIfam" id="NF001195">
    <property type="entry name" value="PRK00162.1"/>
    <property type="match status" value="1"/>
</dbReference>
<dbReference type="GO" id="GO:0005737">
    <property type="term" value="C:cytoplasm"/>
    <property type="evidence" value="ECO:0007669"/>
    <property type="project" value="UniProtKB-SubCell"/>
</dbReference>
<comment type="similarity">
    <text evidence="3">Belongs to the GlpE family.</text>
</comment>
<protein>
    <recommendedName>
        <fullName evidence="3">Thiosulfate sulfurtransferase GlpE</fullName>
        <ecNumber evidence="3">2.8.1.1</ecNumber>
    </recommendedName>
</protein>
<feature type="active site" description="Cysteine persulfide intermediate" evidence="3">
    <location>
        <position position="65"/>
    </location>
</feature>
<evidence type="ECO:0000313" key="6">
    <source>
        <dbReference type="Proteomes" id="UP001249020"/>
    </source>
</evidence>
<evidence type="ECO:0000313" key="5">
    <source>
        <dbReference type="EMBL" id="MDT0581977.1"/>
    </source>
</evidence>
<gene>
    <name evidence="3 5" type="primary">glpE</name>
    <name evidence="5" type="ORF">RM544_05465</name>
</gene>
<keyword evidence="6" id="KW-1185">Reference proteome</keyword>
<dbReference type="InterPro" id="IPR001763">
    <property type="entry name" value="Rhodanese-like_dom"/>
</dbReference>
<feature type="domain" description="Rhodanese" evidence="4">
    <location>
        <begin position="17"/>
        <end position="104"/>
    </location>
</feature>
<dbReference type="Pfam" id="PF00581">
    <property type="entry name" value="Rhodanese"/>
    <property type="match status" value="1"/>
</dbReference>
<dbReference type="RefSeq" id="WP_311360769.1">
    <property type="nucleotide sequence ID" value="NZ_JAVRIE010000002.1"/>
</dbReference>
<evidence type="ECO:0000256" key="3">
    <source>
        <dbReference type="HAMAP-Rule" id="MF_01009"/>
    </source>
</evidence>
<dbReference type="GO" id="GO:0004792">
    <property type="term" value="F:thiosulfate-cyanide sulfurtransferase activity"/>
    <property type="evidence" value="ECO:0007669"/>
    <property type="project" value="UniProtKB-UniRule"/>
</dbReference>
<dbReference type="CDD" id="cd01444">
    <property type="entry name" value="GlpE_ST"/>
    <property type="match status" value="1"/>
</dbReference>
<evidence type="ECO:0000259" key="4">
    <source>
        <dbReference type="PROSITE" id="PS50206"/>
    </source>
</evidence>
<dbReference type="Gene3D" id="3.40.250.10">
    <property type="entry name" value="Rhodanese-like domain"/>
    <property type="match status" value="1"/>
</dbReference>
<dbReference type="EMBL" id="JAVRIE010000002">
    <property type="protein sequence ID" value="MDT0581977.1"/>
    <property type="molecule type" value="Genomic_DNA"/>
</dbReference>
<comment type="subcellular location">
    <subcellularLocation>
        <location evidence="3">Cytoplasm</location>
    </subcellularLocation>
</comment>
<dbReference type="SUPFAM" id="SSF52821">
    <property type="entry name" value="Rhodanese/Cell cycle control phosphatase"/>
    <property type="match status" value="1"/>
</dbReference>
<reference evidence="5 6" key="1">
    <citation type="submission" date="2023-09" db="EMBL/GenBank/DDBJ databases">
        <authorList>
            <person name="Rey-Velasco X."/>
        </authorList>
    </citation>
    <scope>NUCLEOTIDE SEQUENCE [LARGE SCALE GENOMIC DNA]</scope>
    <source>
        <strain evidence="5 6">W409</strain>
    </source>
</reference>
<comment type="catalytic activity">
    <reaction evidence="3">
        <text>thiosulfate + hydrogen cyanide = thiocyanate + sulfite + 2 H(+)</text>
        <dbReference type="Rhea" id="RHEA:16881"/>
        <dbReference type="ChEBI" id="CHEBI:15378"/>
        <dbReference type="ChEBI" id="CHEBI:17359"/>
        <dbReference type="ChEBI" id="CHEBI:18022"/>
        <dbReference type="ChEBI" id="CHEBI:18407"/>
        <dbReference type="ChEBI" id="CHEBI:33542"/>
        <dbReference type="EC" id="2.8.1.1"/>
    </reaction>
</comment>
<name>A0AAW8R129_9ALTE</name>
<proteinExistence type="inferred from homology"/>
<comment type="catalytic activity">
    <reaction evidence="3">
        <text>thiosulfate + [thioredoxin]-dithiol = [thioredoxin]-disulfide + hydrogen sulfide + sulfite + 2 H(+)</text>
        <dbReference type="Rhea" id="RHEA:83859"/>
        <dbReference type="Rhea" id="RHEA-COMP:10698"/>
        <dbReference type="Rhea" id="RHEA-COMP:10700"/>
        <dbReference type="ChEBI" id="CHEBI:15378"/>
        <dbReference type="ChEBI" id="CHEBI:17359"/>
        <dbReference type="ChEBI" id="CHEBI:29919"/>
        <dbReference type="ChEBI" id="CHEBI:29950"/>
        <dbReference type="ChEBI" id="CHEBI:33542"/>
        <dbReference type="ChEBI" id="CHEBI:50058"/>
    </reaction>
</comment>
<dbReference type="SMART" id="SM00450">
    <property type="entry name" value="RHOD"/>
    <property type="match status" value="1"/>
</dbReference>
<dbReference type="EC" id="2.8.1.1" evidence="3"/>
<accession>A0AAW8R129</accession>
<dbReference type="PANTHER" id="PTHR43031:SF6">
    <property type="entry name" value="THIOSULFATE SULFURTRANSFERASE GLPE"/>
    <property type="match status" value="1"/>
</dbReference>
<dbReference type="Proteomes" id="UP001249020">
    <property type="component" value="Unassembled WGS sequence"/>
</dbReference>
<comment type="caution">
    <text evidence="5">The sequence shown here is derived from an EMBL/GenBank/DDBJ whole genome shotgun (WGS) entry which is preliminary data.</text>
</comment>
<comment type="function">
    <text evidence="3">Transferase that catalyzes the transfer of sulfur from thiosulfate to thiophilic acceptors such as cyanide or dithiols. May function in a CysM-independent thiosulfate assimilation pathway by catalyzing the conversion of thiosulfate to sulfite, which can then be used for L-cysteine biosynthesis.</text>
</comment>
<dbReference type="InterPro" id="IPR023695">
    <property type="entry name" value="Thiosulf_sulfurTrfase"/>
</dbReference>
<sequence length="108" mass="12179">MEQFAHISIVDTKAKLDEGSAKIVDIRDDQSFEQAHIPGSIQLNNGSIAQFMNENDFDTPVVVVCYHGHSSQQAAQYLLHQGFEEVYSMDGGFEMWRQQFPIEAGDRS</sequence>
<evidence type="ECO:0000256" key="2">
    <source>
        <dbReference type="ARBA" id="ARBA00022679"/>
    </source>
</evidence>
<keyword evidence="2 3" id="KW-0808">Transferase</keyword>
<dbReference type="AlphaFoldDB" id="A0AAW8R129"/>
<dbReference type="InterPro" id="IPR050229">
    <property type="entry name" value="GlpE_sulfurtransferase"/>
</dbReference>
<dbReference type="PROSITE" id="PS50206">
    <property type="entry name" value="RHODANESE_3"/>
    <property type="match status" value="1"/>
</dbReference>